<evidence type="ECO:0000313" key="1">
    <source>
        <dbReference type="EMBL" id="CAB4010227.1"/>
    </source>
</evidence>
<dbReference type="AlphaFoldDB" id="A0A6S7HZQ3"/>
<dbReference type="Proteomes" id="UP001152795">
    <property type="component" value="Unassembled WGS sequence"/>
</dbReference>
<dbReference type="OrthoDB" id="6003865at2759"/>
<proteinExistence type="predicted"/>
<name>A0A6S7HZQ3_PARCT</name>
<keyword evidence="2" id="KW-1185">Reference proteome</keyword>
<comment type="caution">
    <text evidence="1">The sequence shown here is derived from an EMBL/GenBank/DDBJ whole genome shotgun (WGS) entry which is preliminary data.</text>
</comment>
<sequence length="436" mass="49398">MASSTTSTVEVVETDEVYFAKRAEVQLQIENNEIKAVDLYSLAPLLARWRSNDTFPVCLMCQTSVAEGKFGLGHLIPHSILKQCELKYFVDVNQGKEFSVSRMGYRAFCSKCEGRFSDHGEVNLNRRFFKPFYENQDEAIEVDVRDKVNECLREFLLKYPNHDIDSKVALFVFAPNSQLESKWKEDNETYKRFFDRTCAAIRDFSHSDHTAAWVRMGPIHILMIYNSEDGDLHGPFGLTKEDLDIAKQLCIINNTDDKIFIPKKQDRFFPMSVYDDIVNIAKKALSSTRRVSSKKTAIDSTLPPVQATHLFLLPQSVSYTDGNFSIPKSHYQTTFSHDQRGLKIVGARRSKSSNGEKIIFVALEGSIKYVDDDGKNKTGPLAMALNVGDNGKVSYLKGVNIPPKEKVCGRDLNEIPYKQEIEKIMVGLITDGAAKW</sequence>
<reference evidence="1" key="1">
    <citation type="submission" date="2020-04" db="EMBL/GenBank/DDBJ databases">
        <authorList>
            <person name="Alioto T."/>
            <person name="Alioto T."/>
            <person name="Gomez Garrido J."/>
        </authorList>
    </citation>
    <scope>NUCLEOTIDE SEQUENCE</scope>
    <source>
        <strain evidence="1">A484AB</strain>
    </source>
</reference>
<evidence type="ECO:0000313" key="2">
    <source>
        <dbReference type="Proteomes" id="UP001152795"/>
    </source>
</evidence>
<gene>
    <name evidence="1" type="ORF">PACLA_8A010904</name>
</gene>
<dbReference type="EMBL" id="CACRXK020006717">
    <property type="protein sequence ID" value="CAB4010227.1"/>
    <property type="molecule type" value="Genomic_DNA"/>
</dbReference>
<accession>A0A6S7HZQ3</accession>
<organism evidence="1 2">
    <name type="scientific">Paramuricea clavata</name>
    <name type="common">Red gorgonian</name>
    <name type="synonym">Violescent sea-whip</name>
    <dbReference type="NCBI Taxonomy" id="317549"/>
    <lineage>
        <taxon>Eukaryota</taxon>
        <taxon>Metazoa</taxon>
        <taxon>Cnidaria</taxon>
        <taxon>Anthozoa</taxon>
        <taxon>Octocorallia</taxon>
        <taxon>Malacalcyonacea</taxon>
        <taxon>Plexauridae</taxon>
        <taxon>Paramuricea</taxon>
    </lineage>
</organism>
<protein>
    <submittedName>
        <fullName evidence="1">Uncharacterized protein</fullName>
    </submittedName>
</protein>